<dbReference type="InterPro" id="IPR029787">
    <property type="entry name" value="Nucleotide_cyclase"/>
</dbReference>
<dbReference type="InterPro" id="IPR052163">
    <property type="entry name" value="DGC-Regulatory_Protein"/>
</dbReference>
<keyword evidence="2" id="KW-0808">Transferase</keyword>
<dbReference type="PANTHER" id="PTHR46663">
    <property type="entry name" value="DIGUANYLATE CYCLASE DGCT-RELATED"/>
    <property type="match status" value="1"/>
</dbReference>
<dbReference type="CDD" id="cd01949">
    <property type="entry name" value="GGDEF"/>
    <property type="match status" value="1"/>
</dbReference>
<evidence type="ECO:0000313" key="2">
    <source>
        <dbReference type="EMBL" id="MDI4644541.1"/>
    </source>
</evidence>
<organism evidence="2 3">
    <name type="scientific">Cohnella hashimotonis</name>
    <dbReference type="NCBI Taxonomy" id="2826895"/>
    <lineage>
        <taxon>Bacteria</taxon>
        <taxon>Bacillati</taxon>
        <taxon>Bacillota</taxon>
        <taxon>Bacilli</taxon>
        <taxon>Bacillales</taxon>
        <taxon>Paenibacillaceae</taxon>
        <taxon>Cohnella</taxon>
    </lineage>
</organism>
<dbReference type="Pfam" id="PF00990">
    <property type="entry name" value="GGDEF"/>
    <property type="match status" value="1"/>
</dbReference>
<feature type="domain" description="GGDEF" evidence="1">
    <location>
        <begin position="56"/>
        <end position="191"/>
    </location>
</feature>
<keyword evidence="2" id="KW-0548">Nucleotidyltransferase</keyword>
<proteinExistence type="predicted"/>
<name>A0ABT6TCH5_9BACL</name>
<dbReference type="InterPro" id="IPR000160">
    <property type="entry name" value="GGDEF_dom"/>
</dbReference>
<protein>
    <submittedName>
        <fullName evidence="2">GGDEF domain-containing protein</fullName>
        <ecNumber evidence="2">2.7.7.65</ecNumber>
    </submittedName>
</protein>
<dbReference type="SMART" id="SM00267">
    <property type="entry name" value="GGDEF"/>
    <property type="match status" value="1"/>
</dbReference>
<dbReference type="InterPro" id="IPR043128">
    <property type="entry name" value="Rev_trsase/Diguanyl_cyclase"/>
</dbReference>
<dbReference type="SUPFAM" id="SSF55073">
    <property type="entry name" value="Nucleotide cyclase"/>
    <property type="match status" value="1"/>
</dbReference>
<dbReference type="EC" id="2.7.7.65" evidence="2"/>
<evidence type="ECO:0000313" key="3">
    <source>
        <dbReference type="Proteomes" id="UP001161691"/>
    </source>
</evidence>
<dbReference type="RefSeq" id="WP_282907541.1">
    <property type="nucleotide sequence ID" value="NZ_JAGRPV010000001.1"/>
</dbReference>
<sequence length="197" mass="21793">MSKSLQSLVSELTRTERALDQMETIANHDHLTGLPNRNALDSYLEDTISQTKESESALAFLYLDLDGFKRVNDTYGHQTGDELLKNVAHRLVSCLREGEMAVRLGGDEFLAILQFSPETVLDGTTTVANRMIKLLNDPFIFNGRVIHIGCSIGAAFWPQTAQDPAQLLAAADDALYASKISGKNRLTFYDAIRLKTS</sequence>
<evidence type="ECO:0000259" key="1">
    <source>
        <dbReference type="PROSITE" id="PS50887"/>
    </source>
</evidence>
<dbReference type="NCBIfam" id="TIGR00254">
    <property type="entry name" value="GGDEF"/>
    <property type="match status" value="1"/>
</dbReference>
<dbReference type="Proteomes" id="UP001161691">
    <property type="component" value="Unassembled WGS sequence"/>
</dbReference>
<keyword evidence="3" id="KW-1185">Reference proteome</keyword>
<dbReference type="PROSITE" id="PS50887">
    <property type="entry name" value="GGDEF"/>
    <property type="match status" value="1"/>
</dbReference>
<dbReference type="PANTHER" id="PTHR46663:SF2">
    <property type="entry name" value="GGDEF DOMAIN-CONTAINING PROTEIN"/>
    <property type="match status" value="1"/>
</dbReference>
<dbReference type="GO" id="GO:0052621">
    <property type="term" value="F:diguanylate cyclase activity"/>
    <property type="evidence" value="ECO:0007669"/>
    <property type="project" value="UniProtKB-EC"/>
</dbReference>
<dbReference type="EMBL" id="JAGRPV010000001">
    <property type="protein sequence ID" value="MDI4644541.1"/>
    <property type="molecule type" value="Genomic_DNA"/>
</dbReference>
<dbReference type="Gene3D" id="3.30.70.270">
    <property type="match status" value="1"/>
</dbReference>
<accession>A0ABT6TCH5</accession>
<reference evidence="2" key="1">
    <citation type="submission" date="2023-04" db="EMBL/GenBank/DDBJ databases">
        <title>Comparative genomic analysis of Cohnella hashimotonis sp. nov., isolated from the International Space Station.</title>
        <authorList>
            <person name="Venkateswaran K."/>
            <person name="Simpson A."/>
        </authorList>
    </citation>
    <scope>NUCLEOTIDE SEQUENCE</scope>
    <source>
        <strain evidence="2">F6_2S_P_1</strain>
    </source>
</reference>
<comment type="caution">
    <text evidence="2">The sequence shown here is derived from an EMBL/GenBank/DDBJ whole genome shotgun (WGS) entry which is preliminary data.</text>
</comment>
<gene>
    <name evidence="2" type="ORF">KB449_06180</name>
</gene>